<dbReference type="AlphaFoldDB" id="J3JHA5"/>
<reference evidence="4 5" key="1">
    <citation type="journal article" date="2012" name="J. Bacteriol.">
        <title>Draft Genome Sequence of the Extremely Halophilic Archaeon Halogranum salarium B-1T.</title>
        <authorList>
            <person name="Kim K.K."/>
            <person name="Lee K.C."/>
            <person name="Lee J.S."/>
        </authorList>
    </citation>
    <scope>NUCLEOTIDE SEQUENCE [LARGE SCALE GENOMIC DNA]</scope>
    <source>
        <strain evidence="4 5">B-1</strain>
    </source>
</reference>
<dbReference type="Gene3D" id="3.90.850.10">
    <property type="entry name" value="Fumarylacetoacetase-like, C-terminal domain"/>
    <property type="match status" value="1"/>
</dbReference>
<evidence type="ECO:0000259" key="3">
    <source>
        <dbReference type="Pfam" id="PF01557"/>
    </source>
</evidence>
<dbReference type="PANTHER" id="PTHR11820">
    <property type="entry name" value="ACYLPYRUVASE"/>
    <property type="match status" value="1"/>
</dbReference>
<protein>
    <submittedName>
        <fullName evidence="4">Fumarylacetoacetate hydrolase</fullName>
    </submittedName>
</protein>
<dbReference type="InterPro" id="IPR011234">
    <property type="entry name" value="Fumarylacetoacetase-like_C"/>
</dbReference>
<dbReference type="InterPro" id="IPR036663">
    <property type="entry name" value="Fumarylacetoacetase_C_sf"/>
</dbReference>
<dbReference type="Proteomes" id="UP000007813">
    <property type="component" value="Unassembled WGS sequence"/>
</dbReference>
<dbReference type="GO" id="GO:0046872">
    <property type="term" value="F:metal ion binding"/>
    <property type="evidence" value="ECO:0007669"/>
    <property type="project" value="UniProtKB-KW"/>
</dbReference>
<evidence type="ECO:0000256" key="2">
    <source>
        <dbReference type="SAM" id="MobiDB-lite"/>
    </source>
</evidence>
<keyword evidence="4" id="KW-0378">Hydrolase</keyword>
<keyword evidence="1" id="KW-0479">Metal-binding</keyword>
<dbReference type="PATRIC" id="fig|1210908.3.peg.1360"/>
<dbReference type="RefSeq" id="WP_009366535.1">
    <property type="nucleotide sequence ID" value="NZ_ALJD01000003.1"/>
</dbReference>
<dbReference type="GO" id="GO:0016787">
    <property type="term" value="F:hydrolase activity"/>
    <property type="evidence" value="ECO:0007669"/>
    <property type="project" value="UniProtKB-KW"/>
</dbReference>
<feature type="domain" description="Fumarylacetoacetase-like C-terminal" evidence="3">
    <location>
        <begin position="72"/>
        <end position="272"/>
    </location>
</feature>
<name>J3JHA5_9EURY</name>
<feature type="region of interest" description="Disordered" evidence="2">
    <location>
        <begin position="93"/>
        <end position="114"/>
    </location>
</feature>
<organism evidence="4 5">
    <name type="scientific">Halogranum salarium B-1</name>
    <dbReference type="NCBI Taxonomy" id="1210908"/>
    <lineage>
        <taxon>Archaea</taxon>
        <taxon>Methanobacteriati</taxon>
        <taxon>Methanobacteriota</taxon>
        <taxon>Stenosarchaea group</taxon>
        <taxon>Halobacteria</taxon>
        <taxon>Halobacteriales</taxon>
        <taxon>Haloferacaceae</taxon>
    </lineage>
</organism>
<dbReference type="SUPFAM" id="SSF56529">
    <property type="entry name" value="FAH"/>
    <property type="match status" value="1"/>
</dbReference>
<dbReference type="eggNOG" id="arCOG00235">
    <property type="taxonomic scope" value="Archaea"/>
</dbReference>
<accession>J3JHA5</accession>
<evidence type="ECO:0000313" key="5">
    <source>
        <dbReference type="Proteomes" id="UP000007813"/>
    </source>
</evidence>
<proteinExistence type="predicted"/>
<dbReference type="OrthoDB" id="6242at2157"/>
<dbReference type="EMBL" id="ALJD01000003">
    <property type="protein sequence ID" value="EJN60816.1"/>
    <property type="molecule type" value="Genomic_DNA"/>
</dbReference>
<gene>
    <name evidence="4" type="ORF">HSB1_14190</name>
</gene>
<dbReference type="Pfam" id="PF01557">
    <property type="entry name" value="FAA_hydrolase"/>
    <property type="match status" value="1"/>
</dbReference>
<evidence type="ECO:0000256" key="1">
    <source>
        <dbReference type="ARBA" id="ARBA00022723"/>
    </source>
</evidence>
<comment type="caution">
    <text evidence="4">The sequence shown here is derived from an EMBL/GenBank/DDBJ whole genome shotgun (WGS) entry which is preliminary data.</text>
</comment>
<sequence>MTRLARTTDGAALLGDDSGFVPLRSALPACSTTADALALAASGDLPSVDETPSTPIVEGDVRFSTPLDAFGKLWGIGLNYADHAADLNEERPTQPASFMKPSTAVTGPGGPIRLPPRELTDRVTAEAELGVVIGRECRNVSVDDADDVVAGYVPIIDMTAEDILEQNPRYLTRSKSFDSFIVVGPWLRTTDEVDSLDDVTVKTVVNDDVVAENTVANMMTRPNELVSFHSEVMTLQPGDVISTGTPGAHVIAPGDSVRAEVDHVGTLSADVVQGR</sequence>
<evidence type="ECO:0000313" key="4">
    <source>
        <dbReference type="EMBL" id="EJN60816.1"/>
    </source>
</evidence>